<name>F4RZV9_MELLP</name>
<feature type="chain" id="PRO_5003321167" evidence="1">
    <location>
        <begin position="28"/>
        <end position="172"/>
    </location>
</feature>
<gene>
    <name evidence="2" type="ORF">MELLADRAFT_124119</name>
</gene>
<feature type="signal peptide" evidence="1">
    <location>
        <begin position="1"/>
        <end position="27"/>
    </location>
</feature>
<protein>
    <submittedName>
        <fullName evidence="2">Secreted protein</fullName>
    </submittedName>
</protein>
<dbReference type="GeneID" id="18926626"/>
<keyword evidence="1" id="KW-0732">Signal</keyword>
<accession>F4RZV9</accession>
<dbReference type="RefSeq" id="XP_007414655.1">
    <property type="nucleotide sequence ID" value="XM_007414593.1"/>
</dbReference>
<dbReference type="KEGG" id="mlr:MELLADRAFT_124119"/>
<reference evidence="3" key="1">
    <citation type="journal article" date="2011" name="Proc. Natl. Acad. Sci. U.S.A.">
        <title>Obligate biotrophy features unraveled by the genomic analysis of rust fungi.</title>
        <authorList>
            <person name="Duplessis S."/>
            <person name="Cuomo C.A."/>
            <person name="Lin Y.-C."/>
            <person name="Aerts A."/>
            <person name="Tisserant E."/>
            <person name="Veneault-Fourrey C."/>
            <person name="Joly D.L."/>
            <person name="Hacquard S."/>
            <person name="Amselem J."/>
            <person name="Cantarel B.L."/>
            <person name="Chiu R."/>
            <person name="Coutinho P.M."/>
            <person name="Feau N."/>
            <person name="Field M."/>
            <person name="Frey P."/>
            <person name="Gelhaye E."/>
            <person name="Goldberg J."/>
            <person name="Grabherr M.G."/>
            <person name="Kodira C.D."/>
            <person name="Kohler A."/>
            <person name="Kuees U."/>
            <person name="Lindquist E.A."/>
            <person name="Lucas S.M."/>
            <person name="Mago R."/>
            <person name="Mauceli E."/>
            <person name="Morin E."/>
            <person name="Murat C."/>
            <person name="Pangilinan J.L."/>
            <person name="Park R."/>
            <person name="Pearson M."/>
            <person name="Quesneville H."/>
            <person name="Rouhier N."/>
            <person name="Sakthikumar S."/>
            <person name="Salamov A.A."/>
            <person name="Schmutz J."/>
            <person name="Selles B."/>
            <person name="Shapiro H."/>
            <person name="Tanguay P."/>
            <person name="Tuskan G.A."/>
            <person name="Henrissat B."/>
            <person name="Van de Peer Y."/>
            <person name="Rouze P."/>
            <person name="Ellis J.G."/>
            <person name="Dodds P.N."/>
            <person name="Schein J.E."/>
            <person name="Zhong S."/>
            <person name="Hamelin R.C."/>
            <person name="Grigoriev I.V."/>
            <person name="Szabo L.J."/>
            <person name="Martin F."/>
        </authorList>
    </citation>
    <scope>NUCLEOTIDE SEQUENCE [LARGE SCALE GENOMIC DNA]</scope>
    <source>
        <strain evidence="3">98AG31 / pathotype 3-4-7</strain>
    </source>
</reference>
<organism evidence="3">
    <name type="scientific">Melampsora larici-populina (strain 98AG31 / pathotype 3-4-7)</name>
    <name type="common">Poplar leaf rust fungus</name>
    <dbReference type="NCBI Taxonomy" id="747676"/>
    <lineage>
        <taxon>Eukaryota</taxon>
        <taxon>Fungi</taxon>
        <taxon>Dikarya</taxon>
        <taxon>Basidiomycota</taxon>
        <taxon>Pucciniomycotina</taxon>
        <taxon>Pucciniomycetes</taxon>
        <taxon>Pucciniales</taxon>
        <taxon>Melampsoraceae</taxon>
        <taxon>Melampsora</taxon>
    </lineage>
</organism>
<dbReference type="VEuPathDB" id="FungiDB:MELLADRAFT_124119"/>
<evidence type="ECO:0000313" key="2">
    <source>
        <dbReference type="EMBL" id="EGG02118.1"/>
    </source>
</evidence>
<dbReference type="AlphaFoldDB" id="F4RZV9"/>
<evidence type="ECO:0000256" key="1">
    <source>
        <dbReference type="SAM" id="SignalP"/>
    </source>
</evidence>
<proteinExistence type="predicted"/>
<dbReference type="Proteomes" id="UP000001072">
    <property type="component" value="Unassembled WGS sequence"/>
</dbReference>
<keyword evidence="3" id="KW-1185">Reference proteome</keyword>
<dbReference type="InParanoid" id="F4RZV9"/>
<evidence type="ECO:0000313" key="3">
    <source>
        <dbReference type="Proteomes" id="UP000001072"/>
    </source>
</evidence>
<sequence>MPNSRADLYQVLFLWLFIATMSLQVSGQGPSSTDFVVNWRTTAIVKDPNGSVVLTMQQNRQCGAPDPDDDHHRDFTWKDANPNLPTQWKVQLSYADDVPFHDRRGHCSARSKATFDVKIGGVELHIRLNQLCSDETCKHNDRSGQFSCGIIHAPANTNHFFHISGDKEVKCT</sequence>
<dbReference type="EMBL" id="GL883133">
    <property type="protein sequence ID" value="EGG02118.1"/>
    <property type="molecule type" value="Genomic_DNA"/>
</dbReference>
<dbReference type="HOGENOM" id="CLU_1578866_0_0_1"/>